<dbReference type="RefSeq" id="WP_369018362.1">
    <property type="nucleotide sequence ID" value="NZ_CP121689.1"/>
</dbReference>
<dbReference type="Proteomes" id="UP001461341">
    <property type="component" value="Chromosome"/>
</dbReference>
<feature type="domain" description="HTH lacI-type" evidence="4">
    <location>
        <begin position="8"/>
        <end position="62"/>
    </location>
</feature>
<dbReference type="EMBL" id="CP121689">
    <property type="protein sequence ID" value="WZL76204.1"/>
    <property type="molecule type" value="Genomic_DNA"/>
</dbReference>
<dbReference type="InterPro" id="IPR000843">
    <property type="entry name" value="HTH_LacI"/>
</dbReference>
<dbReference type="GO" id="GO:0003677">
    <property type="term" value="F:DNA binding"/>
    <property type="evidence" value="ECO:0007669"/>
    <property type="project" value="UniProtKB-KW"/>
</dbReference>
<gene>
    <name evidence="5" type="ORF">QBE54_00280</name>
</gene>
<organism evidence="5 6">
    <name type="scientific">Thermatribacter velox</name>
    <dbReference type="NCBI Taxonomy" id="3039681"/>
    <lineage>
        <taxon>Bacteria</taxon>
        <taxon>Pseudomonadati</taxon>
        <taxon>Atribacterota</taxon>
        <taxon>Atribacteria</taxon>
        <taxon>Atribacterales</taxon>
        <taxon>Thermatribacteraceae</taxon>
        <taxon>Thermatribacter</taxon>
    </lineage>
</organism>
<dbReference type="SUPFAM" id="SSF47413">
    <property type="entry name" value="lambda repressor-like DNA-binding domains"/>
    <property type="match status" value="1"/>
</dbReference>
<name>A0ABZ2YEE1_9BACT</name>
<dbReference type="InterPro" id="IPR025997">
    <property type="entry name" value="SBP_2_dom"/>
</dbReference>
<keyword evidence="3" id="KW-0804">Transcription</keyword>
<accession>A0ABZ2YEE1</accession>
<evidence type="ECO:0000256" key="2">
    <source>
        <dbReference type="ARBA" id="ARBA00023125"/>
    </source>
</evidence>
<dbReference type="PROSITE" id="PS00356">
    <property type="entry name" value="HTH_LACI_1"/>
    <property type="match status" value="1"/>
</dbReference>
<evidence type="ECO:0000256" key="1">
    <source>
        <dbReference type="ARBA" id="ARBA00023015"/>
    </source>
</evidence>
<dbReference type="PANTHER" id="PTHR30146:SF152">
    <property type="entry name" value="TRANSCRIPTIONAL REGULATORY PROTEIN"/>
    <property type="match status" value="1"/>
</dbReference>
<dbReference type="InterPro" id="IPR028082">
    <property type="entry name" value="Peripla_BP_I"/>
</dbReference>
<dbReference type="InterPro" id="IPR010982">
    <property type="entry name" value="Lambda_DNA-bd_dom_sf"/>
</dbReference>
<proteinExistence type="predicted"/>
<keyword evidence="1" id="KW-0805">Transcription regulation</keyword>
<reference evidence="5 6" key="1">
    <citation type="submission" date="2023-03" db="EMBL/GenBank/DDBJ databases">
        <title>Novel Species.</title>
        <authorList>
            <person name="Ma S."/>
        </authorList>
    </citation>
    <scope>NUCLEOTIDE SEQUENCE [LARGE SCALE GENOMIC DNA]</scope>
    <source>
        <strain evidence="5 6">B11</strain>
    </source>
</reference>
<keyword evidence="6" id="KW-1185">Reference proteome</keyword>
<dbReference type="Gene3D" id="3.40.50.2300">
    <property type="match status" value="2"/>
</dbReference>
<dbReference type="SUPFAM" id="SSF53822">
    <property type="entry name" value="Periplasmic binding protein-like I"/>
    <property type="match status" value="1"/>
</dbReference>
<dbReference type="PROSITE" id="PS50932">
    <property type="entry name" value="HTH_LACI_2"/>
    <property type="match status" value="1"/>
</dbReference>
<evidence type="ECO:0000313" key="6">
    <source>
        <dbReference type="Proteomes" id="UP001461341"/>
    </source>
</evidence>
<evidence type="ECO:0000256" key="3">
    <source>
        <dbReference type="ARBA" id="ARBA00023163"/>
    </source>
</evidence>
<dbReference type="CDD" id="cd06307">
    <property type="entry name" value="PBP1_sugar_binding"/>
    <property type="match status" value="1"/>
</dbReference>
<protein>
    <submittedName>
        <fullName evidence="5">LacI family DNA-binding transcriptional regulator</fullName>
    </submittedName>
</protein>
<evidence type="ECO:0000259" key="4">
    <source>
        <dbReference type="PROSITE" id="PS50932"/>
    </source>
</evidence>
<dbReference type="CDD" id="cd01392">
    <property type="entry name" value="HTH_LacI"/>
    <property type="match status" value="1"/>
</dbReference>
<dbReference type="Pfam" id="PF13407">
    <property type="entry name" value="Peripla_BP_4"/>
    <property type="match status" value="1"/>
</dbReference>
<evidence type="ECO:0000313" key="5">
    <source>
        <dbReference type="EMBL" id="WZL76204.1"/>
    </source>
</evidence>
<dbReference type="SMART" id="SM00354">
    <property type="entry name" value="HTH_LACI"/>
    <property type="match status" value="1"/>
</dbReference>
<sequence length="355" mass="40328">MNDHKRRPTIKDIASLAGVSIGTVDRALHNRRGIDPQTRQRILTIAEKIGYRKNRVASILTRKKPLVFAAVFPQKLHYFYDDVRQGFKEAIEALQDFKVYPLVYSVESLGQGEENVLQKLLQEDIDALVLTPGHRSKLNPLINQFVEKNIPVVTVSTDAPESKRLTSVCVNPYQNGELAGELLAKIVTGPRVAIMVGSLEIEDHRQKVDGFTNAFLAMHPDGEVVAVVENHEREELAAQNTEELLRKYPDLAGIYVATANSVAVCKVLAEQHTNHDIKLITTDLFEEMVDYLKKGVIQATLFQNPYRQGWEAVNILFQFLTEKRKPPTHHYLEPVVVMCSNLDFYYPQFKRRVLK</sequence>
<dbReference type="PANTHER" id="PTHR30146">
    <property type="entry name" value="LACI-RELATED TRANSCRIPTIONAL REPRESSOR"/>
    <property type="match status" value="1"/>
</dbReference>
<dbReference type="Pfam" id="PF00356">
    <property type="entry name" value="LacI"/>
    <property type="match status" value="1"/>
</dbReference>
<keyword evidence="2 5" id="KW-0238">DNA-binding</keyword>
<dbReference type="Gene3D" id="1.10.260.40">
    <property type="entry name" value="lambda repressor-like DNA-binding domains"/>
    <property type="match status" value="1"/>
</dbReference>